<keyword evidence="4" id="KW-0677">Repeat</keyword>
<feature type="region of interest" description="Disordered" evidence="8">
    <location>
        <begin position="117"/>
        <end position="179"/>
    </location>
</feature>
<dbReference type="InterPro" id="IPR045156">
    <property type="entry name" value="Vac8"/>
</dbReference>
<dbReference type="GO" id="GO:0005774">
    <property type="term" value="C:vacuolar membrane"/>
    <property type="evidence" value="ECO:0007669"/>
    <property type="project" value="UniProtKB-SubCell"/>
</dbReference>
<dbReference type="PANTHER" id="PTHR47249">
    <property type="entry name" value="VACUOLAR PROTEIN 8"/>
    <property type="match status" value="1"/>
</dbReference>
<name>W4GRH4_APHAT</name>
<dbReference type="Gene3D" id="1.25.10.10">
    <property type="entry name" value="Leucine-rich Repeat Variant"/>
    <property type="match status" value="4"/>
</dbReference>
<dbReference type="GO" id="GO:0043495">
    <property type="term" value="F:protein-membrane adaptor activity"/>
    <property type="evidence" value="ECO:0007669"/>
    <property type="project" value="InterPro"/>
</dbReference>
<evidence type="ECO:0000256" key="8">
    <source>
        <dbReference type="SAM" id="MobiDB-lite"/>
    </source>
</evidence>
<comment type="similarity">
    <text evidence="2">Belongs to the beta-catenin family.</text>
</comment>
<dbReference type="GO" id="GO:0071562">
    <property type="term" value="P:nucleus-vacuole junction assembly"/>
    <property type="evidence" value="ECO:0007669"/>
    <property type="project" value="InterPro"/>
</dbReference>
<dbReference type="SUPFAM" id="SSF48371">
    <property type="entry name" value="ARM repeat"/>
    <property type="match status" value="3"/>
</dbReference>
<dbReference type="InterPro" id="IPR000225">
    <property type="entry name" value="Armadillo"/>
</dbReference>
<dbReference type="RefSeq" id="XP_009829351.1">
    <property type="nucleotide sequence ID" value="XM_009831049.1"/>
</dbReference>
<evidence type="ECO:0000256" key="1">
    <source>
        <dbReference type="ARBA" id="ARBA00004592"/>
    </source>
</evidence>
<keyword evidence="3" id="KW-0926">Vacuole</keyword>
<dbReference type="Pfam" id="PF00514">
    <property type="entry name" value="Arm"/>
    <property type="match status" value="1"/>
</dbReference>
<dbReference type="OrthoDB" id="7537227at2759"/>
<organism evidence="9">
    <name type="scientific">Aphanomyces astaci</name>
    <name type="common">Crayfish plague agent</name>
    <dbReference type="NCBI Taxonomy" id="112090"/>
    <lineage>
        <taxon>Eukaryota</taxon>
        <taxon>Sar</taxon>
        <taxon>Stramenopiles</taxon>
        <taxon>Oomycota</taxon>
        <taxon>Saprolegniomycetes</taxon>
        <taxon>Saprolegniales</taxon>
        <taxon>Verrucalvaceae</taxon>
        <taxon>Aphanomyces</taxon>
    </lineage>
</organism>
<evidence type="ECO:0000256" key="7">
    <source>
        <dbReference type="ARBA" id="ARBA00026209"/>
    </source>
</evidence>
<protein>
    <recommendedName>
        <fullName evidence="7">Vacuolar protein 8</fullName>
    </recommendedName>
</protein>
<feature type="compositionally biased region" description="Gly residues" evidence="8">
    <location>
        <begin position="1615"/>
        <end position="1626"/>
    </location>
</feature>
<evidence type="ECO:0000313" key="9">
    <source>
        <dbReference type="EMBL" id="ETV81493.1"/>
    </source>
</evidence>
<feature type="compositionally biased region" description="Low complexity" evidence="8">
    <location>
        <begin position="1743"/>
        <end position="1765"/>
    </location>
</feature>
<proteinExistence type="inferred from homology"/>
<comment type="subcellular location">
    <subcellularLocation>
        <location evidence="1">Vacuole membrane</location>
        <topology evidence="1">Lipid-anchor</topology>
    </subcellularLocation>
</comment>
<dbReference type="InterPro" id="IPR011989">
    <property type="entry name" value="ARM-like"/>
</dbReference>
<evidence type="ECO:0000256" key="6">
    <source>
        <dbReference type="ARBA" id="ARBA00023288"/>
    </source>
</evidence>
<evidence type="ECO:0000256" key="3">
    <source>
        <dbReference type="ARBA" id="ARBA00022554"/>
    </source>
</evidence>
<feature type="region of interest" description="Disordered" evidence="8">
    <location>
        <begin position="216"/>
        <end position="241"/>
    </location>
</feature>
<dbReference type="SMART" id="SM00185">
    <property type="entry name" value="ARM"/>
    <property type="match status" value="14"/>
</dbReference>
<reference evidence="9" key="1">
    <citation type="submission" date="2013-12" db="EMBL/GenBank/DDBJ databases">
        <title>The Genome Sequence of Aphanomyces astaci APO3.</title>
        <authorList>
            <consortium name="The Broad Institute Genomics Platform"/>
            <person name="Russ C."/>
            <person name="Tyler B."/>
            <person name="van West P."/>
            <person name="Dieguez-Uribeondo J."/>
            <person name="Young S.K."/>
            <person name="Zeng Q."/>
            <person name="Gargeya S."/>
            <person name="Fitzgerald M."/>
            <person name="Abouelleil A."/>
            <person name="Alvarado L."/>
            <person name="Chapman S.B."/>
            <person name="Gainer-Dewar J."/>
            <person name="Goldberg J."/>
            <person name="Griggs A."/>
            <person name="Gujja S."/>
            <person name="Hansen M."/>
            <person name="Howarth C."/>
            <person name="Imamovic A."/>
            <person name="Ireland A."/>
            <person name="Larimer J."/>
            <person name="McCowan C."/>
            <person name="Murphy C."/>
            <person name="Pearson M."/>
            <person name="Poon T.W."/>
            <person name="Priest M."/>
            <person name="Roberts A."/>
            <person name="Saif S."/>
            <person name="Shea T."/>
            <person name="Sykes S."/>
            <person name="Wortman J."/>
            <person name="Nusbaum C."/>
            <person name="Birren B."/>
        </authorList>
    </citation>
    <scope>NUCLEOTIDE SEQUENCE [LARGE SCALE GENOMIC DNA]</scope>
    <source>
        <strain evidence="9">APO3</strain>
    </source>
</reference>
<feature type="region of interest" description="Disordered" evidence="8">
    <location>
        <begin position="1609"/>
        <end position="1628"/>
    </location>
</feature>
<dbReference type="PANTHER" id="PTHR47249:SF1">
    <property type="entry name" value="VACUOLAR PROTEIN 8"/>
    <property type="match status" value="1"/>
</dbReference>
<feature type="region of interest" description="Disordered" evidence="8">
    <location>
        <begin position="1558"/>
        <end position="1595"/>
    </location>
</feature>
<feature type="compositionally biased region" description="Low complexity" evidence="8">
    <location>
        <begin position="145"/>
        <end position="157"/>
    </location>
</feature>
<gene>
    <name evidence="9" type="ORF">H257_05995</name>
</gene>
<dbReference type="InterPro" id="IPR016024">
    <property type="entry name" value="ARM-type_fold"/>
</dbReference>
<feature type="compositionally biased region" description="Basic residues" evidence="8">
    <location>
        <begin position="1685"/>
        <end position="1695"/>
    </location>
</feature>
<dbReference type="EMBL" id="KI913124">
    <property type="protein sequence ID" value="ETV81493.1"/>
    <property type="molecule type" value="Genomic_DNA"/>
</dbReference>
<dbReference type="GeneID" id="20807991"/>
<evidence type="ECO:0000256" key="5">
    <source>
        <dbReference type="ARBA" id="ARBA00023136"/>
    </source>
</evidence>
<keyword evidence="6" id="KW-0449">Lipoprotein</keyword>
<sequence>MSALSLRNERPDDVSRRARWPWQVHKMNLDLLWEHEKRRVADGGGALMSSMASVTDSDVGDIELTKKTKPTLLKFKKLGPAGAQTSFLDSNQCIPHLCTDDTIFERSGYALDYEGHMNKRLNQPPPSYHTTTSPSAGGVPTSINSHTSSHATHQSSTDESNKKRAIDASKRKPSTPLKAVSVIAATATTTAPTGASSPLPARHDKLSLNSLLKTAHTTAQQPTHQRTEVDPTSNAPPKASAERTIQRYVGDYFSTRGEYVDGMLYMSRMKKSHVILYGSTPLSSSHVGASLSAAGPPVQALDGVKLKETLASAALATDKADGNNDNDVPALSSPVSTTVGGASVKSTQAQRCASTLANWSSNPANARVMVQEGVVQAVMVLSRNDDVATRIHCVTTFMNLSNVSELRQGIIQLGAVKTLVAVLSGCDDRTLQTACALTLCNLCCLAGEEVTLVADSAVGALMALMNDAPGVAAISERALFNLTCVAEPYAQIDVVVKALVSLASSSSMMMASGGGGSTSGAMSGMGNAVVRERTLHMCAMAFVNLSNMKRVRSRLMEEGIVPAISALLRSHSLDVKHWAAYVLCNIASMRSCRVELVTKGALNILVALAPHPTLPPKTLHVIGTILCHLSKEPSIRHRLVVEGLLSVVAAIGQAQGVGSTLVLIASDDIRRVCATAIHNCSCSDDTRVKLVERDGVAVLTALSAGCGSPDVRRMCTLALCNFLMVKQAAMEVVGCGAVTSLLDLAMQPDTPLNSQLLYATAFYNLCHNPISRDSIGTTGGVAALAALCTANLPPPSPTSSLAVGVLTLCAASLCYLAADDSTRLYVATADVVHVVTRMLQTSASQAAACVPIQRFGVACLSMLSQDQLCATWILDECGIDAILAACANSRDVETKACCCDLLASLSYHTHCRQKLVSIGVLPSLTKLAKLRDPDIQRRCATAIGNLASEASVHDALLAANIVHVLSILSNSYSEESQSDCAKALCSLSTTPGFETKLVAEGAVGVLLMICAVRSGSLATKETCARALGNLLTSSTMDAMLHEGLAKLLPSLAKGGDGPASPVPATIFAKLLRHPHARLAICSESQALRTLFAYMSRDGHDAATIDLLSSIVCDLLVHANTRHKAVEDGLVAAVVDLARRTQWSNARLVAALLLLAASDDTRMDAVQDDSVHMLLAYLEPSSGHDVASPVTWTVVTALCHLGWHDVTRSHLHDPRVVVALVTLVLPRLLTLLQDPSAASTTPASTVLDATLLTLASLSFRPDHANTMLQHGICLALVGVATLPALPPLHRRLVCLLLRQVSHADSFHALLHVRDSRQPVLALVCTLCLHPSSGFLDDVAALDCADALCSIAAADGLAPKLVVEDFVGSIDALLHLSPSPDIQWRCTAALYMLSNEPSCRKAMVDLHCTNTLVRVARSSAANHPTLQMCTLTLMHLSVDAGNAAAQMVAEDAVSALLHLSTFDSDVTRDACSLALANLSHESPPVPSGSVLALIHLSMHGKSTTSSSPTSGGGVAHPPHITTPHHESNAAPPVYTYDEVDYATMMAAKYMADVADRQPPIPHLPTITVDPESLHASMDNPGGGSSNVTSSSAHDHDELSTAQQLVFQKIEPTDPTHLGGGGLDGGGAGLLDDLQEEHEANCDDMASPASPEPKHGDGNSDGVGSHGRAGSCSSSTTSSHDKSSRQLLNHRRTTKGLLKKRSNIAMLVVNAPGSFRAKKSSDSEIYRLKKRPSKVVGLSATNVPCSSSTSSLSSSSTSHGGLAPSSSSRVHTAAKKGVQPLPPDVQDVVQNADDLRQQARKMGLWS</sequence>
<feature type="region of interest" description="Disordered" evidence="8">
    <location>
        <begin position="1499"/>
        <end position="1529"/>
    </location>
</feature>
<evidence type="ECO:0000256" key="2">
    <source>
        <dbReference type="ARBA" id="ARBA00005462"/>
    </source>
</evidence>
<keyword evidence="5" id="KW-0472">Membrane</keyword>
<feature type="region of interest" description="Disordered" evidence="8">
    <location>
        <begin position="1736"/>
        <end position="1803"/>
    </location>
</feature>
<dbReference type="VEuPathDB" id="FungiDB:H257_05995"/>
<evidence type="ECO:0000256" key="4">
    <source>
        <dbReference type="ARBA" id="ARBA00022737"/>
    </source>
</evidence>
<feature type="region of interest" description="Disordered" evidence="8">
    <location>
        <begin position="1637"/>
        <end position="1695"/>
    </location>
</feature>
<feature type="compositionally biased region" description="Basic and acidic residues" evidence="8">
    <location>
        <begin position="159"/>
        <end position="170"/>
    </location>
</feature>
<accession>W4GRH4</accession>